<feature type="compositionally biased region" description="Low complexity" evidence="7">
    <location>
        <begin position="439"/>
        <end position="454"/>
    </location>
</feature>
<dbReference type="Gene3D" id="1.20.1560.10">
    <property type="entry name" value="ABC transporter type 1, transmembrane domain"/>
    <property type="match status" value="1"/>
</dbReference>
<keyword evidence="2 8" id="KW-0812">Transmembrane</keyword>
<dbReference type="EMBL" id="MU069519">
    <property type="protein sequence ID" value="KAF5840263.1"/>
    <property type="molecule type" value="Genomic_DNA"/>
</dbReference>
<comment type="caution">
    <text evidence="11">The sequence shown here is derived from an EMBL/GenBank/DDBJ whole genome shotgun (WGS) entry which is preliminary data.</text>
</comment>
<dbReference type="PROSITE" id="PS00211">
    <property type="entry name" value="ABC_TRANSPORTER_1"/>
    <property type="match status" value="1"/>
</dbReference>
<keyword evidence="12" id="KW-1185">Reference proteome</keyword>
<keyword evidence="5 8" id="KW-1133">Transmembrane helix</keyword>
<evidence type="ECO:0000256" key="5">
    <source>
        <dbReference type="ARBA" id="ARBA00022989"/>
    </source>
</evidence>
<dbReference type="InterPro" id="IPR027417">
    <property type="entry name" value="P-loop_NTPase"/>
</dbReference>
<dbReference type="PANTHER" id="PTHR24221:SF470">
    <property type="entry name" value="MITOCHONDRIAL ABC TRANSPORTER ATM"/>
    <property type="match status" value="1"/>
</dbReference>
<dbReference type="SUPFAM" id="SSF52540">
    <property type="entry name" value="P-loop containing nucleoside triphosphate hydrolases"/>
    <property type="match status" value="1"/>
</dbReference>
<accession>A0ABQ7H073</accession>
<dbReference type="InterPro" id="IPR003439">
    <property type="entry name" value="ABC_transporter-like_ATP-bd"/>
</dbReference>
<sequence>MLHTNRIFQTKPQCGCPLNQVSPWGPGLRATCQRQTPQFAERLLPSSKYWPVKKCASKVLLPAGAGATSAITDENAHNPLGLTYQSILEKDEKVKGLPPPPKASTFTHVLPYLIRLASEERALLWRVGLAFMCLLFSKSAGLMCPIMIRDAVNSFAQHAAAPAGVAAAAATKALLLYGACDALKHCSKELQGPLFTPVSQAASRRVAFHTFAHIMGLDVQYHLERRTGRVARILERGTRSIQMLYRAVIFTFIPTALELLVVCTVLARAFSPLVIAADARKEVNILDNATGAKCVDALLNFETVALFGNQKLEVLQYNEYLKGYRASAVKTERLASLLNAGQALILSCGLTSILVTAVNTSVGGAVTAGDLMMIQGLLLQLWAPLQFLGWFYRELRSALVDMEEFFAILRTESHIKDGTLDVPDSPLGPSSTEQDTRRSSSASGGSSVSSSASEASKDANFASQHHSGFAGRNGSSHVSDAGSNGSQAGSSSYTNGSSYTYSSGSSTRASLGDSINGGHQGSEDAFKARMQSGSQASGSERGLRVEMRDVHFGYAGSRKILRGVSVDLQPGTSMAFVGSSGSGKSTMLKLLTRLYDVSSGAVLLNGVDVRDLKLESLRKAVAVVPQEAVLLNDTIMSNIRYGRPEATDEEVIEAAKLASLHEAVVAMPGQYNSVVGERGLKLSGGEKQRVAIARAFLRQPRLLICDEATSSLDTGTEAQIMGSLSQLAQGRTAVFVAHRLSTVRHCDQIVVLRGGEVVERGSHNELMAVGPGGVYHDAWQLQAREDLSGDSRDRADMMASTSDLDDDAWLSPIASASTSSIDGNLSAIGSGAKAGL</sequence>
<dbReference type="Proteomes" id="UP000815325">
    <property type="component" value="Unassembled WGS sequence"/>
</dbReference>
<evidence type="ECO:0000259" key="10">
    <source>
        <dbReference type="PROSITE" id="PS50929"/>
    </source>
</evidence>
<dbReference type="Pfam" id="PF00005">
    <property type="entry name" value="ABC_tran"/>
    <property type="match status" value="1"/>
</dbReference>
<evidence type="ECO:0000256" key="4">
    <source>
        <dbReference type="ARBA" id="ARBA00022840"/>
    </source>
</evidence>
<gene>
    <name evidence="11" type="ORF">DUNSADRAFT_17366</name>
</gene>
<keyword evidence="3" id="KW-0547">Nucleotide-binding</keyword>
<dbReference type="PROSITE" id="PS50929">
    <property type="entry name" value="ABC_TM1F"/>
    <property type="match status" value="1"/>
</dbReference>
<dbReference type="Gene3D" id="3.40.50.300">
    <property type="entry name" value="P-loop containing nucleotide triphosphate hydrolases"/>
    <property type="match status" value="1"/>
</dbReference>
<feature type="region of interest" description="Disordered" evidence="7">
    <location>
        <begin position="418"/>
        <end position="522"/>
    </location>
</feature>
<dbReference type="SUPFAM" id="SSF90123">
    <property type="entry name" value="ABC transporter transmembrane region"/>
    <property type="match status" value="1"/>
</dbReference>
<dbReference type="InterPro" id="IPR039421">
    <property type="entry name" value="Type_1_exporter"/>
</dbReference>
<evidence type="ECO:0000259" key="9">
    <source>
        <dbReference type="PROSITE" id="PS50893"/>
    </source>
</evidence>
<feature type="transmembrane region" description="Helical" evidence="8">
    <location>
        <begin position="244"/>
        <end position="267"/>
    </location>
</feature>
<feature type="transmembrane region" description="Helical" evidence="8">
    <location>
        <begin position="123"/>
        <end position="148"/>
    </location>
</feature>
<evidence type="ECO:0000313" key="11">
    <source>
        <dbReference type="EMBL" id="KAF5840263.1"/>
    </source>
</evidence>
<name>A0ABQ7H073_DUNSA</name>
<dbReference type="InterPro" id="IPR017871">
    <property type="entry name" value="ABC_transporter-like_CS"/>
</dbReference>
<keyword evidence="6 8" id="KW-0472">Membrane</keyword>
<evidence type="ECO:0000313" key="12">
    <source>
        <dbReference type="Proteomes" id="UP000815325"/>
    </source>
</evidence>
<proteinExistence type="predicted"/>
<comment type="subcellular location">
    <subcellularLocation>
        <location evidence="1">Membrane</location>
        <topology evidence="1">Multi-pass membrane protein</topology>
    </subcellularLocation>
</comment>
<dbReference type="PROSITE" id="PS50893">
    <property type="entry name" value="ABC_TRANSPORTER_2"/>
    <property type="match status" value="1"/>
</dbReference>
<evidence type="ECO:0000256" key="8">
    <source>
        <dbReference type="SAM" id="Phobius"/>
    </source>
</evidence>
<feature type="transmembrane region" description="Helical" evidence="8">
    <location>
        <begin position="160"/>
        <end position="180"/>
    </location>
</feature>
<reference evidence="11" key="1">
    <citation type="submission" date="2017-08" db="EMBL/GenBank/DDBJ databases">
        <authorList>
            <person name="Polle J.E."/>
            <person name="Barry K."/>
            <person name="Cushman J."/>
            <person name="Schmutz J."/>
            <person name="Tran D."/>
            <person name="Hathwaick L.T."/>
            <person name="Yim W.C."/>
            <person name="Jenkins J."/>
            <person name="Mckie-Krisberg Z.M."/>
            <person name="Prochnik S."/>
            <person name="Lindquist E."/>
            <person name="Dockter R.B."/>
            <person name="Adam C."/>
            <person name="Molina H."/>
            <person name="Bunkerborg J."/>
            <person name="Jin E."/>
            <person name="Buchheim M."/>
            <person name="Magnuson J."/>
        </authorList>
    </citation>
    <scope>NUCLEOTIDE SEQUENCE</scope>
    <source>
        <strain evidence="11">CCAP 19/18</strain>
    </source>
</reference>
<dbReference type="InterPro" id="IPR003593">
    <property type="entry name" value="AAA+_ATPase"/>
</dbReference>
<protein>
    <submittedName>
        <fullName evidence="11">Uncharacterized protein</fullName>
    </submittedName>
</protein>
<evidence type="ECO:0000256" key="1">
    <source>
        <dbReference type="ARBA" id="ARBA00004141"/>
    </source>
</evidence>
<dbReference type="InterPro" id="IPR011527">
    <property type="entry name" value="ABC1_TM_dom"/>
</dbReference>
<organism evidence="11 12">
    <name type="scientific">Dunaliella salina</name>
    <name type="common">Green alga</name>
    <name type="synonym">Protococcus salinus</name>
    <dbReference type="NCBI Taxonomy" id="3046"/>
    <lineage>
        <taxon>Eukaryota</taxon>
        <taxon>Viridiplantae</taxon>
        <taxon>Chlorophyta</taxon>
        <taxon>core chlorophytes</taxon>
        <taxon>Chlorophyceae</taxon>
        <taxon>CS clade</taxon>
        <taxon>Chlamydomonadales</taxon>
        <taxon>Dunaliellaceae</taxon>
        <taxon>Dunaliella</taxon>
    </lineage>
</organism>
<dbReference type="CDD" id="cd18582">
    <property type="entry name" value="ABC_6TM_ATM1_ABCB7"/>
    <property type="match status" value="1"/>
</dbReference>
<evidence type="ECO:0000256" key="7">
    <source>
        <dbReference type="SAM" id="MobiDB-lite"/>
    </source>
</evidence>
<feature type="domain" description="ABC transmembrane type-1" evidence="10">
    <location>
        <begin position="129"/>
        <end position="397"/>
    </location>
</feature>
<dbReference type="SMART" id="SM00382">
    <property type="entry name" value="AAA"/>
    <property type="match status" value="1"/>
</dbReference>
<evidence type="ECO:0000256" key="3">
    <source>
        <dbReference type="ARBA" id="ARBA00022741"/>
    </source>
</evidence>
<feature type="compositionally biased region" description="Low complexity" evidence="7">
    <location>
        <begin position="479"/>
        <end position="507"/>
    </location>
</feature>
<dbReference type="InterPro" id="IPR036640">
    <property type="entry name" value="ABC1_TM_sf"/>
</dbReference>
<dbReference type="Pfam" id="PF00664">
    <property type="entry name" value="ABC_membrane"/>
    <property type="match status" value="2"/>
</dbReference>
<evidence type="ECO:0000256" key="2">
    <source>
        <dbReference type="ARBA" id="ARBA00022692"/>
    </source>
</evidence>
<dbReference type="PANTHER" id="PTHR24221">
    <property type="entry name" value="ATP-BINDING CASSETTE SUB-FAMILY B"/>
    <property type="match status" value="1"/>
</dbReference>
<feature type="domain" description="ABC transporter" evidence="9">
    <location>
        <begin position="545"/>
        <end position="779"/>
    </location>
</feature>
<evidence type="ECO:0000256" key="6">
    <source>
        <dbReference type="ARBA" id="ARBA00023136"/>
    </source>
</evidence>
<keyword evidence="4" id="KW-0067">ATP-binding</keyword>